<dbReference type="InterPro" id="IPR023827">
    <property type="entry name" value="Peptidase_S8_Asp-AS"/>
</dbReference>
<accession>A0A9P7FYU8</accession>
<dbReference type="InterPro" id="IPR000209">
    <property type="entry name" value="Peptidase_S8/S53_dom"/>
</dbReference>
<feature type="signal peptide" evidence="6">
    <location>
        <begin position="1"/>
        <end position="20"/>
    </location>
</feature>
<dbReference type="PRINTS" id="PR00723">
    <property type="entry name" value="SUBTILISIN"/>
</dbReference>
<dbReference type="EMBL" id="JABCKV010000495">
    <property type="protein sequence ID" value="KAG5640809.1"/>
    <property type="molecule type" value="Genomic_DNA"/>
</dbReference>
<keyword evidence="3" id="KW-0378">Hydrolase</keyword>
<proteinExistence type="inferred from homology"/>
<feature type="chain" id="PRO_5040404554" description="Peptidase S8/S53 domain-containing protein" evidence="6">
    <location>
        <begin position="21"/>
        <end position="286"/>
    </location>
</feature>
<dbReference type="PANTHER" id="PTHR43806">
    <property type="entry name" value="PEPTIDASE S8"/>
    <property type="match status" value="1"/>
</dbReference>
<dbReference type="InterPro" id="IPR022398">
    <property type="entry name" value="Peptidase_S8_His-AS"/>
</dbReference>
<feature type="domain" description="Peptidase S8/S53" evidence="7">
    <location>
        <begin position="158"/>
        <end position="281"/>
    </location>
</feature>
<dbReference type="GO" id="GO:0006508">
    <property type="term" value="P:proteolysis"/>
    <property type="evidence" value="ECO:0007669"/>
    <property type="project" value="UniProtKB-KW"/>
</dbReference>
<evidence type="ECO:0000256" key="3">
    <source>
        <dbReference type="ARBA" id="ARBA00022801"/>
    </source>
</evidence>
<dbReference type="InterPro" id="IPR015500">
    <property type="entry name" value="Peptidase_S8_subtilisin-rel"/>
</dbReference>
<evidence type="ECO:0000313" key="9">
    <source>
        <dbReference type="Proteomes" id="UP000775547"/>
    </source>
</evidence>
<evidence type="ECO:0000256" key="6">
    <source>
        <dbReference type="SAM" id="SignalP"/>
    </source>
</evidence>
<evidence type="ECO:0000256" key="4">
    <source>
        <dbReference type="ARBA" id="ARBA00022825"/>
    </source>
</evidence>
<dbReference type="Gene3D" id="3.40.50.200">
    <property type="entry name" value="Peptidase S8/S53 domain"/>
    <property type="match status" value="1"/>
</dbReference>
<feature type="non-terminal residue" evidence="8">
    <location>
        <position position="286"/>
    </location>
</feature>
<dbReference type="PANTHER" id="PTHR43806:SF66">
    <property type="entry name" value="SERIN ENDOPEPTIDASE"/>
    <property type="match status" value="1"/>
</dbReference>
<keyword evidence="9" id="KW-1185">Reference proteome</keyword>
<dbReference type="InterPro" id="IPR036852">
    <property type="entry name" value="Peptidase_S8/S53_dom_sf"/>
</dbReference>
<dbReference type="SUPFAM" id="SSF52743">
    <property type="entry name" value="Subtilisin-like"/>
    <property type="match status" value="1"/>
</dbReference>
<evidence type="ECO:0000256" key="2">
    <source>
        <dbReference type="ARBA" id="ARBA00022670"/>
    </source>
</evidence>
<comment type="similarity">
    <text evidence="1 5">Belongs to the peptidase S8 family.</text>
</comment>
<dbReference type="PROSITE" id="PS51892">
    <property type="entry name" value="SUBTILASE"/>
    <property type="match status" value="1"/>
</dbReference>
<reference evidence="8" key="2">
    <citation type="submission" date="2021-10" db="EMBL/GenBank/DDBJ databases">
        <title>Phylogenomics reveals ancestral predisposition of the termite-cultivated fungus Termitomyces towards a domesticated lifestyle.</title>
        <authorList>
            <person name="Auxier B."/>
            <person name="Grum-Grzhimaylo A."/>
            <person name="Cardenas M.E."/>
            <person name="Lodge J.D."/>
            <person name="Laessoe T."/>
            <person name="Pedersen O."/>
            <person name="Smith M.E."/>
            <person name="Kuyper T.W."/>
            <person name="Franco-Molano E.A."/>
            <person name="Baroni T.J."/>
            <person name="Aanen D.K."/>
        </authorList>
    </citation>
    <scope>NUCLEOTIDE SEQUENCE</scope>
    <source>
        <strain evidence="8">AP01</strain>
        <tissue evidence="8">Mycelium</tissue>
    </source>
</reference>
<dbReference type="PROSITE" id="PS00136">
    <property type="entry name" value="SUBTILASE_ASP"/>
    <property type="match status" value="1"/>
</dbReference>
<reference evidence="8" key="1">
    <citation type="submission" date="2020-07" db="EMBL/GenBank/DDBJ databases">
        <authorList>
            <person name="Nieuwenhuis M."/>
            <person name="Van De Peppel L.J.J."/>
        </authorList>
    </citation>
    <scope>NUCLEOTIDE SEQUENCE</scope>
    <source>
        <strain evidence="8">AP01</strain>
        <tissue evidence="8">Mycelium</tissue>
    </source>
</reference>
<dbReference type="PROSITE" id="PS00137">
    <property type="entry name" value="SUBTILASE_HIS"/>
    <property type="match status" value="1"/>
</dbReference>
<organism evidence="8 9">
    <name type="scientific">Asterophora parasitica</name>
    <dbReference type="NCBI Taxonomy" id="117018"/>
    <lineage>
        <taxon>Eukaryota</taxon>
        <taxon>Fungi</taxon>
        <taxon>Dikarya</taxon>
        <taxon>Basidiomycota</taxon>
        <taxon>Agaricomycotina</taxon>
        <taxon>Agaricomycetes</taxon>
        <taxon>Agaricomycetidae</taxon>
        <taxon>Agaricales</taxon>
        <taxon>Tricholomatineae</taxon>
        <taxon>Lyophyllaceae</taxon>
        <taxon>Asterophora</taxon>
    </lineage>
</organism>
<sequence length="286" mass="30299">MKSFAWTIVPSLLATGFALGAFPLSSVQRVSNLQTVPNKFIVEVDTVADIHGKRSLSPHEDLYENLRKRAVGFEVNKEFNAHNIFVGAALTLNSEKDVAALLSTPGVKAIRPVTQFQRPNPVFTQSVYGPKDPVVPVDTQSTHKMTGVDKVHALGITGQGIKIGIIDTGIDYTHPSLGAGFGKGKKVIGGYDFVGDNYDGTNTPVPDHNPLDQCAGHGTHVAGIIGANPGNAFNISGVAYGASLSAYRIFGCTGGTEDDVIIDALLRGFQEGQDILTLSLGVSRGW</sequence>
<dbReference type="Proteomes" id="UP000775547">
    <property type="component" value="Unassembled WGS sequence"/>
</dbReference>
<evidence type="ECO:0000256" key="1">
    <source>
        <dbReference type="ARBA" id="ARBA00011073"/>
    </source>
</evidence>
<dbReference type="AlphaFoldDB" id="A0A9P7FYU8"/>
<comment type="caution">
    <text evidence="8">The sequence shown here is derived from an EMBL/GenBank/DDBJ whole genome shotgun (WGS) entry which is preliminary data.</text>
</comment>
<evidence type="ECO:0000259" key="7">
    <source>
        <dbReference type="Pfam" id="PF00082"/>
    </source>
</evidence>
<keyword evidence="6" id="KW-0732">Signal</keyword>
<gene>
    <name evidence="8" type="ORF">DXG03_006956</name>
</gene>
<dbReference type="InterPro" id="IPR050131">
    <property type="entry name" value="Peptidase_S8_subtilisin-like"/>
</dbReference>
<dbReference type="GO" id="GO:0004252">
    <property type="term" value="F:serine-type endopeptidase activity"/>
    <property type="evidence" value="ECO:0007669"/>
    <property type="project" value="InterPro"/>
</dbReference>
<protein>
    <recommendedName>
        <fullName evidence="7">Peptidase S8/S53 domain-containing protein</fullName>
    </recommendedName>
</protein>
<evidence type="ECO:0000313" key="8">
    <source>
        <dbReference type="EMBL" id="KAG5640809.1"/>
    </source>
</evidence>
<comment type="caution">
    <text evidence="5">Lacks conserved residue(s) required for the propagation of feature annotation.</text>
</comment>
<dbReference type="GO" id="GO:0005615">
    <property type="term" value="C:extracellular space"/>
    <property type="evidence" value="ECO:0007669"/>
    <property type="project" value="TreeGrafter"/>
</dbReference>
<keyword evidence="2" id="KW-0645">Protease</keyword>
<dbReference type="OrthoDB" id="206201at2759"/>
<evidence type="ECO:0000256" key="5">
    <source>
        <dbReference type="PROSITE-ProRule" id="PRU01240"/>
    </source>
</evidence>
<name>A0A9P7FYU8_9AGAR</name>
<dbReference type="Pfam" id="PF00082">
    <property type="entry name" value="Peptidase_S8"/>
    <property type="match status" value="1"/>
</dbReference>
<keyword evidence="4" id="KW-0720">Serine protease</keyword>